<dbReference type="STRING" id="8022.A0A060VUJ6"/>
<accession>A0A060VUJ6</accession>
<reference evidence="2" key="2">
    <citation type="submission" date="2014-03" db="EMBL/GenBank/DDBJ databases">
        <authorList>
            <person name="Genoscope - CEA"/>
        </authorList>
    </citation>
    <scope>NUCLEOTIDE SEQUENCE</scope>
</reference>
<dbReference type="PaxDb" id="8022-A0A060VUJ6"/>
<reference evidence="2" key="1">
    <citation type="journal article" date="2014" name="Nat. Commun.">
        <title>The rainbow trout genome provides novel insights into evolution after whole-genome duplication in vertebrates.</title>
        <authorList>
            <person name="Berthelot C."/>
            <person name="Brunet F."/>
            <person name="Chalopin D."/>
            <person name="Juanchich A."/>
            <person name="Bernard M."/>
            <person name="Noel B."/>
            <person name="Bento P."/>
            <person name="Da Silva C."/>
            <person name="Labadie K."/>
            <person name="Alberti A."/>
            <person name="Aury J.M."/>
            <person name="Louis A."/>
            <person name="Dehais P."/>
            <person name="Bardou P."/>
            <person name="Montfort J."/>
            <person name="Klopp C."/>
            <person name="Cabau C."/>
            <person name="Gaspin C."/>
            <person name="Thorgaard G.H."/>
            <person name="Boussaha M."/>
            <person name="Quillet E."/>
            <person name="Guyomard R."/>
            <person name="Galiana D."/>
            <person name="Bobe J."/>
            <person name="Volff J.N."/>
            <person name="Genet C."/>
            <person name="Wincker P."/>
            <person name="Jaillon O."/>
            <person name="Roest Crollius H."/>
            <person name="Guiguen Y."/>
        </authorList>
    </citation>
    <scope>NUCLEOTIDE SEQUENCE [LARGE SCALE GENOMIC DNA]</scope>
</reference>
<evidence type="ECO:0000313" key="2">
    <source>
        <dbReference type="EMBL" id="CDQ58511.1"/>
    </source>
</evidence>
<proteinExistence type="predicted"/>
<dbReference type="Proteomes" id="UP000193380">
    <property type="component" value="Unassembled WGS sequence"/>
</dbReference>
<evidence type="ECO:0000313" key="3">
    <source>
        <dbReference type="Proteomes" id="UP000193380"/>
    </source>
</evidence>
<feature type="region of interest" description="Disordered" evidence="1">
    <location>
        <begin position="44"/>
        <end position="72"/>
    </location>
</feature>
<gene>
    <name evidence="2" type="ORF">GSONMT00078023001</name>
</gene>
<dbReference type="EMBL" id="FR904306">
    <property type="protein sequence ID" value="CDQ58511.1"/>
    <property type="molecule type" value="Genomic_DNA"/>
</dbReference>
<sequence length="72" mass="7766">MIITQCAIGTLTKGMSTKTVARESNVNFSTISCRQCRFREFRSTSNRPHNHASSGPSHSAFSPVGSSQGVGY</sequence>
<evidence type="ECO:0000256" key="1">
    <source>
        <dbReference type="SAM" id="MobiDB-lite"/>
    </source>
</evidence>
<protein>
    <submittedName>
        <fullName evidence="2">Uncharacterized protein</fullName>
    </submittedName>
</protein>
<dbReference type="AlphaFoldDB" id="A0A060VUJ6"/>
<name>A0A060VUJ6_ONCMY</name>
<organism evidence="2 3">
    <name type="scientific">Oncorhynchus mykiss</name>
    <name type="common">Rainbow trout</name>
    <name type="synonym">Salmo gairdneri</name>
    <dbReference type="NCBI Taxonomy" id="8022"/>
    <lineage>
        <taxon>Eukaryota</taxon>
        <taxon>Metazoa</taxon>
        <taxon>Chordata</taxon>
        <taxon>Craniata</taxon>
        <taxon>Vertebrata</taxon>
        <taxon>Euteleostomi</taxon>
        <taxon>Actinopterygii</taxon>
        <taxon>Neopterygii</taxon>
        <taxon>Teleostei</taxon>
        <taxon>Protacanthopterygii</taxon>
        <taxon>Salmoniformes</taxon>
        <taxon>Salmonidae</taxon>
        <taxon>Salmoninae</taxon>
        <taxon>Oncorhynchus</taxon>
    </lineage>
</organism>